<dbReference type="PANTHER" id="PTHR47843:SF5">
    <property type="entry name" value="BTB_POZ DOMAIN PROTEIN"/>
    <property type="match status" value="1"/>
</dbReference>
<protein>
    <submittedName>
        <fullName evidence="2">Siderophore iron transporter</fullName>
    </submittedName>
</protein>
<dbReference type="STRING" id="86259.A0A4Z1PJ41"/>
<dbReference type="PROSITE" id="PS50097">
    <property type="entry name" value="BTB"/>
    <property type="match status" value="1"/>
</dbReference>
<evidence type="ECO:0000313" key="3">
    <source>
        <dbReference type="Proteomes" id="UP000298493"/>
    </source>
</evidence>
<dbReference type="CDD" id="cd18186">
    <property type="entry name" value="BTB_POZ_ZBTB_KLHL-like"/>
    <property type="match status" value="1"/>
</dbReference>
<dbReference type="Proteomes" id="UP000298493">
    <property type="component" value="Unassembled WGS sequence"/>
</dbReference>
<reference evidence="2 3" key="1">
    <citation type="submission" date="2019-04" db="EMBL/GenBank/DDBJ databases">
        <title>High contiguity whole genome sequence and gene annotation resource for two Venturia nashicola isolates.</title>
        <authorList>
            <person name="Prokchorchik M."/>
            <person name="Won K."/>
            <person name="Lee Y."/>
            <person name="Choi E.D."/>
            <person name="Segonzac C."/>
            <person name="Sohn K.H."/>
        </authorList>
    </citation>
    <scope>NUCLEOTIDE SEQUENCE [LARGE SCALE GENOMIC DNA]</scope>
    <source>
        <strain evidence="2 3">PRI2</strain>
    </source>
</reference>
<evidence type="ECO:0000313" key="2">
    <source>
        <dbReference type="EMBL" id="TID23400.1"/>
    </source>
</evidence>
<comment type="caution">
    <text evidence="2">The sequence shown here is derived from an EMBL/GenBank/DDBJ whole genome shotgun (WGS) entry which is preliminary data.</text>
</comment>
<evidence type="ECO:0000259" key="1">
    <source>
        <dbReference type="PROSITE" id="PS50097"/>
    </source>
</evidence>
<feature type="domain" description="BTB" evidence="1">
    <location>
        <begin position="36"/>
        <end position="104"/>
    </location>
</feature>
<dbReference type="SMART" id="SM00225">
    <property type="entry name" value="BTB"/>
    <property type="match status" value="1"/>
</dbReference>
<name>A0A4Z1PJ41_9PEZI</name>
<proteinExistence type="predicted"/>
<organism evidence="2 3">
    <name type="scientific">Venturia nashicola</name>
    <dbReference type="NCBI Taxonomy" id="86259"/>
    <lineage>
        <taxon>Eukaryota</taxon>
        <taxon>Fungi</taxon>
        <taxon>Dikarya</taxon>
        <taxon>Ascomycota</taxon>
        <taxon>Pezizomycotina</taxon>
        <taxon>Dothideomycetes</taxon>
        <taxon>Pleosporomycetidae</taxon>
        <taxon>Venturiales</taxon>
        <taxon>Venturiaceae</taxon>
        <taxon>Venturia</taxon>
    </lineage>
</organism>
<dbReference type="Gene3D" id="3.30.710.10">
    <property type="entry name" value="Potassium Channel Kv1.1, Chain A"/>
    <property type="match status" value="1"/>
</dbReference>
<dbReference type="InterPro" id="IPR011333">
    <property type="entry name" value="SKP1/BTB/POZ_sf"/>
</dbReference>
<dbReference type="EMBL" id="SNSC02000006">
    <property type="protein sequence ID" value="TID23400.1"/>
    <property type="molecule type" value="Genomic_DNA"/>
</dbReference>
<dbReference type="InterPro" id="IPR000210">
    <property type="entry name" value="BTB/POZ_dom"/>
</dbReference>
<dbReference type="PANTHER" id="PTHR47843">
    <property type="entry name" value="BTB DOMAIN-CONTAINING PROTEIN-RELATED"/>
    <property type="match status" value="1"/>
</dbReference>
<accession>A0A4Z1PJ41</accession>
<keyword evidence="3" id="KW-1185">Reference proteome</keyword>
<gene>
    <name evidence="2" type="ORF">E6O75_ATG03036</name>
</gene>
<dbReference type="Pfam" id="PF00651">
    <property type="entry name" value="BTB"/>
    <property type="match status" value="1"/>
</dbReference>
<sequence length="292" mass="32773">MVSQTDAVDIVDSALDAGKTWFVDSVSTLLGDQEYSDLRITCQTLELKVHKAIMCTQSKFFRNACKKGAFKEGITGVIDLPDDEPLAVEAMIDFLYTAKWQPEKPAYLLEAQTYVLAEKYGIFALKHAVFSNIHAQLLDRTDMKGFDKAVKWVYSNTTQEDPIRDIFILFVVNDTQNLFDEKNGPISQLVLELPEFSLDILRAIRNGDQFFQTATFYTPINGPNVEEPTTFRCRGCGSDWKLDVNELLGATLDVVRMRTTTMAGKSAGLWVSVGKCNPDHADIKATKRIGRH</sequence>
<dbReference type="SUPFAM" id="SSF54695">
    <property type="entry name" value="POZ domain"/>
    <property type="match status" value="1"/>
</dbReference>
<dbReference type="AlphaFoldDB" id="A0A4Z1PJ41"/>